<evidence type="ECO:0000313" key="1">
    <source>
        <dbReference type="EMBL" id="PYH95345.1"/>
    </source>
</evidence>
<dbReference type="Proteomes" id="UP000247810">
    <property type="component" value="Unassembled WGS sequence"/>
</dbReference>
<name>A0A319DD80_9EURO</name>
<sequence length="81" mass="9072">MEPGVRCLPACLPTCLPACLPYIHISYMLHRARMYVSRTGVVFWHDAAHQGPTACDAIWARGLVLGQDYRRRTGPVLDFAT</sequence>
<dbReference type="AlphaFoldDB" id="A0A319DD80"/>
<dbReference type="EMBL" id="KZ825855">
    <property type="protein sequence ID" value="PYH95345.1"/>
    <property type="molecule type" value="Genomic_DNA"/>
</dbReference>
<evidence type="ECO:0000313" key="2">
    <source>
        <dbReference type="Proteomes" id="UP000247810"/>
    </source>
</evidence>
<proteinExistence type="predicted"/>
<gene>
    <name evidence="1" type="ORF">BO71DRAFT_398132</name>
</gene>
<reference evidence="1 2" key="1">
    <citation type="submission" date="2018-02" db="EMBL/GenBank/DDBJ databases">
        <title>The genomes of Aspergillus section Nigri reveals drivers in fungal speciation.</title>
        <authorList>
            <consortium name="DOE Joint Genome Institute"/>
            <person name="Vesth T.C."/>
            <person name="Nybo J."/>
            <person name="Theobald S."/>
            <person name="Brandl J."/>
            <person name="Frisvad J.C."/>
            <person name="Nielsen K.F."/>
            <person name="Lyhne E.K."/>
            <person name="Kogle M.E."/>
            <person name="Kuo A."/>
            <person name="Riley R."/>
            <person name="Clum A."/>
            <person name="Nolan M."/>
            <person name="Lipzen A."/>
            <person name="Salamov A."/>
            <person name="Henrissat B."/>
            <person name="Wiebenga A."/>
            <person name="De vries R.P."/>
            <person name="Grigoriev I.V."/>
            <person name="Mortensen U.H."/>
            <person name="Andersen M.R."/>
            <person name="Baker S.E."/>
        </authorList>
    </citation>
    <scope>NUCLEOTIDE SEQUENCE [LARGE SCALE GENOMIC DNA]</scope>
    <source>
        <strain evidence="1 2">CBS 707.79</strain>
    </source>
</reference>
<keyword evidence="2" id="KW-1185">Reference proteome</keyword>
<accession>A0A319DD80</accession>
<dbReference type="VEuPathDB" id="FungiDB:BO71DRAFT_398132"/>
<organism evidence="1 2">
    <name type="scientific">Aspergillus ellipticus CBS 707.79</name>
    <dbReference type="NCBI Taxonomy" id="1448320"/>
    <lineage>
        <taxon>Eukaryota</taxon>
        <taxon>Fungi</taxon>
        <taxon>Dikarya</taxon>
        <taxon>Ascomycota</taxon>
        <taxon>Pezizomycotina</taxon>
        <taxon>Eurotiomycetes</taxon>
        <taxon>Eurotiomycetidae</taxon>
        <taxon>Eurotiales</taxon>
        <taxon>Aspergillaceae</taxon>
        <taxon>Aspergillus</taxon>
        <taxon>Aspergillus subgen. Circumdati</taxon>
    </lineage>
</organism>
<protein>
    <submittedName>
        <fullName evidence="1">Uncharacterized protein</fullName>
    </submittedName>
</protein>